<name>E1F251_GIAIA</name>
<sequence length="295" mass="33246">MYSHTGCSICLEHSDFRCSGKCQRCFCKSCFTSPEVHSFLQFDLASIQNPANGATPSAFLCLYCSRGQRICCYCFRPTSQKDFVCKHGNCSTSAHYTCLMNFYKQNAKSDQCPLHTCSICNTGPQYAFSKSRGRRSNESFMLTCARCLKTAHLKCNNSHPIFQLIHFSNSSTNHGPMYSVLCRQCRMQVNSSSSTLTDSCSFMQKYKSFRLNELTMFHKKSNPTSPLSHKEVRSILSACKSYPMDLFLSKYMGLLGVPPTPISVAFSSTEPQVIRCSDKLENRITVMDDRANQLS</sequence>
<dbReference type="OMA" id="MLTCARC"/>
<organism evidence="1 2">
    <name type="scientific">Giardia intestinalis (strain P15)</name>
    <name type="common">Giardia lamblia</name>
    <dbReference type="NCBI Taxonomy" id="658858"/>
    <lineage>
        <taxon>Eukaryota</taxon>
        <taxon>Metamonada</taxon>
        <taxon>Diplomonadida</taxon>
        <taxon>Hexamitidae</taxon>
        <taxon>Giardiinae</taxon>
        <taxon>Giardia</taxon>
    </lineage>
</organism>
<proteinExistence type="predicted"/>
<accession>E1F251</accession>
<gene>
    <name evidence="1" type="ORF">GLP15_3801</name>
</gene>
<evidence type="ECO:0000313" key="1">
    <source>
        <dbReference type="EMBL" id="EFO63482.1"/>
    </source>
</evidence>
<dbReference type="AlphaFoldDB" id="E1F251"/>
<dbReference type="OrthoDB" id="10252794at2759"/>
<dbReference type="EMBL" id="ACVC01000130">
    <property type="protein sequence ID" value="EFO63482.1"/>
    <property type="molecule type" value="Genomic_DNA"/>
</dbReference>
<dbReference type="Proteomes" id="UP000008974">
    <property type="component" value="Unassembled WGS sequence"/>
</dbReference>
<comment type="caution">
    <text evidence="1">The sequence shown here is derived from an EMBL/GenBank/DDBJ whole genome shotgun (WGS) entry which is preliminary data.</text>
</comment>
<dbReference type="VEuPathDB" id="GiardiaDB:GLP15_3801"/>
<evidence type="ECO:0008006" key="3">
    <source>
        <dbReference type="Google" id="ProtNLM"/>
    </source>
</evidence>
<reference evidence="1 2" key="1">
    <citation type="journal article" date="2010" name="BMC Genomics">
        <title>Genome analysis and comparative genomics of a Giardia intestinalis assemblage E isolate.</title>
        <authorList>
            <person name="Jerlstrom-Hultqvist J."/>
            <person name="Franzen O."/>
            <person name="Ankarklev J."/>
            <person name="Xu F."/>
            <person name="Nohynkova E."/>
            <person name="Andersson J.O."/>
            <person name="Svard S.G."/>
            <person name="Andersson B."/>
        </authorList>
    </citation>
    <scope>NUCLEOTIDE SEQUENCE [LARGE SCALE GENOMIC DNA]</scope>
    <source>
        <strain evidence="1 2">P15</strain>
    </source>
</reference>
<evidence type="ECO:0000313" key="2">
    <source>
        <dbReference type="Proteomes" id="UP000008974"/>
    </source>
</evidence>
<protein>
    <recommendedName>
        <fullName evidence="3">Zinc finger protein</fullName>
    </recommendedName>
</protein>